<dbReference type="GO" id="GO:0005952">
    <property type="term" value="C:cAMP-dependent protein kinase complex"/>
    <property type="evidence" value="ECO:0007669"/>
    <property type="project" value="InterPro"/>
</dbReference>
<dbReference type="PROSITE" id="PS00888">
    <property type="entry name" value="CNMP_BINDING_1"/>
    <property type="match status" value="1"/>
</dbReference>
<dbReference type="eggNOG" id="COG0607">
    <property type="taxonomic scope" value="Bacteria"/>
</dbReference>
<dbReference type="InterPro" id="IPR000595">
    <property type="entry name" value="cNMP-bd_dom"/>
</dbReference>
<dbReference type="GO" id="GO:0016301">
    <property type="term" value="F:kinase activity"/>
    <property type="evidence" value="ECO:0007669"/>
    <property type="project" value="UniProtKB-KW"/>
</dbReference>
<dbReference type="InterPro" id="IPR050503">
    <property type="entry name" value="cAMP-dep_PK_reg_su-like"/>
</dbReference>
<feature type="domain" description="Rhodanese" evidence="2">
    <location>
        <begin position="268"/>
        <end position="342"/>
    </location>
</feature>
<dbReference type="KEGG" id="ttu:TERTU_1201"/>
<dbReference type="STRING" id="377629.TERTU_1201"/>
<protein>
    <submittedName>
        <fullName evidence="3">cAMP-dependent protein kinase regulatory chain</fullName>
    </submittedName>
</protein>
<evidence type="ECO:0000259" key="1">
    <source>
        <dbReference type="PROSITE" id="PS50042"/>
    </source>
</evidence>
<dbReference type="PANTHER" id="PTHR11635:SF152">
    <property type="entry name" value="CAMP-DEPENDENT PROTEIN KINASE TYPE I REGULATORY SUBUNIT-RELATED"/>
    <property type="match status" value="1"/>
</dbReference>
<evidence type="ECO:0000259" key="2">
    <source>
        <dbReference type="PROSITE" id="PS50206"/>
    </source>
</evidence>
<dbReference type="InterPro" id="IPR001307">
    <property type="entry name" value="Thiosulphate_STrfase_CS"/>
</dbReference>
<dbReference type="SUPFAM" id="SSF52821">
    <property type="entry name" value="Rhodanese/Cell cycle control phosphatase"/>
    <property type="match status" value="1"/>
</dbReference>
<dbReference type="CDD" id="cd00038">
    <property type="entry name" value="CAP_ED"/>
    <property type="match status" value="2"/>
</dbReference>
<dbReference type="SUPFAM" id="SSF51206">
    <property type="entry name" value="cAMP-binding domain-like"/>
    <property type="match status" value="2"/>
</dbReference>
<dbReference type="InterPro" id="IPR001763">
    <property type="entry name" value="Rhodanese-like_dom"/>
</dbReference>
<dbReference type="GO" id="GO:0004792">
    <property type="term" value="F:thiosulfate-cyanide sulfurtransferase activity"/>
    <property type="evidence" value="ECO:0007669"/>
    <property type="project" value="InterPro"/>
</dbReference>
<dbReference type="PROSITE" id="PS50042">
    <property type="entry name" value="CNMP_BINDING_3"/>
    <property type="match status" value="2"/>
</dbReference>
<dbReference type="EMBL" id="CP001614">
    <property type="protein sequence ID" value="ACR12967.1"/>
    <property type="molecule type" value="Genomic_DNA"/>
</dbReference>
<proteinExistence type="predicted"/>
<dbReference type="OrthoDB" id="9814704at2"/>
<name>C5BRP8_TERTT</name>
<dbReference type="HOGENOM" id="CLU_050367_0_0_6"/>
<evidence type="ECO:0000313" key="4">
    <source>
        <dbReference type="Proteomes" id="UP000009080"/>
    </source>
</evidence>
<keyword evidence="4" id="KW-1185">Reference proteome</keyword>
<dbReference type="PROSITE" id="PS00380">
    <property type="entry name" value="RHODANESE_1"/>
    <property type="match status" value="1"/>
</dbReference>
<dbReference type="PANTHER" id="PTHR11635">
    <property type="entry name" value="CAMP-DEPENDENT PROTEIN KINASE REGULATORY CHAIN"/>
    <property type="match status" value="1"/>
</dbReference>
<dbReference type="Gene3D" id="2.60.120.10">
    <property type="entry name" value="Jelly Rolls"/>
    <property type="match status" value="2"/>
</dbReference>
<accession>C5BRP8</accession>
<dbReference type="InterPro" id="IPR018490">
    <property type="entry name" value="cNMP-bd_dom_sf"/>
</dbReference>
<feature type="domain" description="Cyclic nucleotide-binding" evidence="1">
    <location>
        <begin position="12"/>
        <end position="111"/>
    </location>
</feature>
<dbReference type="PROSITE" id="PS50206">
    <property type="entry name" value="RHODANESE_3"/>
    <property type="match status" value="1"/>
</dbReference>
<dbReference type="SMART" id="SM00100">
    <property type="entry name" value="cNMP"/>
    <property type="match status" value="2"/>
</dbReference>
<dbReference type="eggNOG" id="COG0664">
    <property type="taxonomic scope" value="Bacteria"/>
</dbReference>
<evidence type="ECO:0000313" key="3">
    <source>
        <dbReference type="EMBL" id="ACR12967.1"/>
    </source>
</evidence>
<dbReference type="RefSeq" id="WP_015819080.1">
    <property type="nucleotide sequence ID" value="NC_012997.1"/>
</dbReference>
<dbReference type="GO" id="GO:0005829">
    <property type="term" value="C:cytosol"/>
    <property type="evidence" value="ECO:0007669"/>
    <property type="project" value="TreeGrafter"/>
</dbReference>
<organism evidence="3 4">
    <name type="scientific">Teredinibacter turnerae (strain ATCC 39867 / T7901)</name>
    <dbReference type="NCBI Taxonomy" id="377629"/>
    <lineage>
        <taxon>Bacteria</taxon>
        <taxon>Pseudomonadati</taxon>
        <taxon>Pseudomonadota</taxon>
        <taxon>Gammaproteobacteria</taxon>
        <taxon>Cellvibrionales</taxon>
        <taxon>Cellvibrionaceae</taxon>
        <taxon>Teredinibacter</taxon>
    </lineage>
</organism>
<dbReference type="Proteomes" id="UP000009080">
    <property type="component" value="Chromosome"/>
</dbReference>
<dbReference type="PRINTS" id="PR00103">
    <property type="entry name" value="CAMPKINASE"/>
</dbReference>
<dbReference type="Pfam" id="PF00581">
    <property type="entry name" value="Rhodanese"/>
    <property type="match status" value="1"/>
</dbReference>
<dbReference type="InterPro" id="IPR014710">
    <property type="entry name" value="RmlC-like_jellyroll"/>
</dbReference>
<dbReference type="InterPro" id="IPR018488">
    <property type="entry name" value="cNMP-bd_CS"/>
</dbReference>
<dbReference type="InterPro" id="IPR036873">
    <property type="entry name" value="Rhodanese-like_dom_sf"/>
</dbReference>
<dbReference type="Pfam" id="PF00027">
    <property type="entry name" value="cNMP_binding"/>
    <property type="match status" value="1"/>
</dbReference>
<feature type="domain" description="Cyclic nucleotide-binding" evidence="1">
    <location>
        <begin position="153"/>
        <end position="252"/>
    </location>
</feature>
<dbReference type="Gene3D" id="3.40.250.10">
    <property type="entry name" value="Rhodanese-like domain"/>
    <property type="match status" value="1"/>
</dbReference>
<reference evidence="3 4" key="1">
    <citation type="journal article" date="2009" name="PLoS ONE">
        <title>The complete genome of Teredinibacter turnerae T7901: an intracellular endosymbiont of marine wood-boring bivalves (shipworms).</title>
        <authorList>
            <person name="Yang J.C."/>
            <person name="Madupu R."/>
            <person name="Durkin A.S."/>
            <person name="Ekborg N.A."/>
            <person name="Pedamallu C.S."/>
            <person name="Hostetler J.B."/>
            <person name="Radune D."/>
            <person name="Toms B.S."/>
            <person name="Henrissat B."/>
            <person name="Coutinho P.M."/>
            <person name="Schwarz S."/>
            <person name="Field L."/>
            <person name="Trindade-Silva A.E."/>
            <person name="Soares C.A.G."/>
            <person name="Elshahawi S."/>
            <person name="Hanora A."/>
            <person name="Schmidt E.W."/>
            <person name="Haygood M.G."/>
            <person name="Posfai J."/>
            <person name="Benner J."/>
            <person name="Madinger C."/>
            <person name="Nove J."/>
            <person name="Anton B."/>
            <person name="Chaudhary K."/>
            <person name="Foster J."/>
            <person name="Holman A."/>
            <person name="Kumar S."/>
            <person name="Lessard P.A."/>
            <person name="Luyten Y.A."/>
            <person name="Slatko B."/>
            <person name="Wood N."/>
            <person name="Wu B."/>
            <person name="Teplitski M."/>
            <person name="Mougous J.D."/>
            <person name="Ward N."/>
            <person name="Eisen J.A."/>
            <person name="Badger J.H."/>
            <person name="Distel D.L."/>
        </authorList>
    </citation>
    <scope>NUCLEOTIDE SEQUENCE [LARGE SCALE GENOMIC DNA]</scope>
    <source>
        <strain evidence="4">ATCC 39867 / T7901</strain>
    </source>
</reference>
<dbReference type="AlphaFoldDB" id="C5BRP8"/>
<gene>
    <name evidence="3" type="ordered locus">TERTU_1201</name>
</gene>
<sequence>MITQELLKSFVPFNGLEDEYLQEALANIHVEEYTRGQMIFKRGRSLAKKYFLLEGQVDLINSAFYVSTVLDDSATAQSALNAESPSSNSAVAKSPSVRVFSIDVEVLDRIIAWSQSMLSTSIDEAMFNGSPFEVEELDGQHSDWMAALLQAPLFSKIPLTQVQELFARFENVRYSKGDLVVKEGETGDYFYVLVAGSARVFNRSESVDLLIQPGHFFGEEALLGDTPRNASVEMLTSGQLKRLNSEDFNALLKAPVVRYVEDHLLAKLEKPYKLLDVKMPMEYRFQHVPGAINIPLSRLRNSMSDLGRTSVYVVSGDAGSRADIAAHLLCQAGFDAMILKTA</sequence>